<proteinExistence type="predicted"/>
<evidence type="ECO:0000256" key="1">
    <source>
        <dbReference type="SAM" id="Phobius"/>
    </source>
</evidence>
<keyword evidence="1" id="KW-1133">Transmembrane helix</keyword>
<reference evidence="3" key="1">
    <citation type="submission" date="2011-08" db="EMBL/GenBank/DDBJ databases">
        <authorList>
            <person name="Rombauts S."/>
        </authorList>
    </citation>
    <scope>NUCLEOTIDE SEQUENCE</scope>
    <source>
        <strain evidence="3">London</strain>
    </source>
</reference>
<organism evidence="2 3">
    <name type="scientific">Tetranychus urticae</name>
    <name type="common">Two-spotted spider mite</name>
    <dbReference type="NCBI Taxonomy" id="32264"/>
    <lineage>
        <taxon>Eukaryota</taxon>
        <taxon>Metazoa</taxon>
        <taxon>Ecdysozoa</taxon>
        <taxon>Arthropoda</taxon>
        <taxon>Chelicerata</taxon>
        <taxon>Arachnida</taxon>
        <taxon>Acari</taxon>
        <taxon>Acariformes</taxon>
        <taxon>Trombidiformes</taxon>
        <taxon>Prostigmata</taxon>
        <taxon>Eleutherengona</taxon>
        <taxon>Raphignathae</taxon>
        <taxon>Tetranychoidea</taxon>
        <taxon>Tetranychidae</taxon>
        <taxon>Tetranychus</taxon>
    </lineage>
</organism>
<accession>T1KX73</accession>
<evidence type="ECO:0000313" key="3">
    <source>
        <dbReference type="Proteomes" id="UP000015104"/>
    </source>
</evidence>
<dbReference type="HOGENOM" id="CLU_3261165_0_0_1"/>
<feature type="transmembrane region" description="Helical" evidence="1">
    <location>
        <begin position="21"/>
        <end position="38"/>
    </location>
</feature>
<dbReference type="Proteomes" id="UP000015104">
    <property type="component" value="Unassembled WGS sequence"/>
</dbReference>
<reference evidence="2" key="2">
    <citation type="submission" date="2015-06" db="UniProtKB">
        <authorList>
            <consortium name="EnsemblMetazoa"/>
        </authorList>
    </citation>
    <scope>IDENTIFICATION</scope>
</reference>
<name>T1KX73_TETUR</name>
<keyword evidence="1" id="KW-0472">Membrane</keyword>
<protein>
    <submittedName>
        <fullName evidence="2">Uncharacterized protein</fullName>
    </submittedName>
</protein>
<dbReference type="EnsemblMetazoa" id="tetur25g01370.1">
    <property type="protein sequence ID" value="tetur25g01370.1"/>
    <property type="gene ID" value="tetur25g01370"/>
</dbReference>
<evidence type="ECO:0000313" key="2">
    <source>
        <dbReference type="EnsemblMetazoa" id="tetur25g01370.1"/>
    </source>
</evidence>
<dbReference type="EMBL" id="CAEY01000676">
    <property type="status" value="NOT_ANNOTATED_CDS"/>
    <property type="molecule type" value="Genomic_DNA"/>
</dbReference>
<keyword evidence="3" id="KW-1185">Reference proteome</keyword>
<sequence>MKRTGQNQVPRIATDIKVHHLISNLPIVWALRWLIIVIERYA</sequence>
<keyword evidence="1" id="KW-0812">Transmembrane</keyword>
<dbReference type="AlphaFoldDB" id="T1KX73"/>